<evidence type="ECO:0008006" key="5">
    <source>
        <dbReference type="Google" id="ProtNLM"/>
    </source>
</evidence>
<proteinExistence type="predicted"/>
<evidence type="ECO:0000256" key="1">
    <source>
        <dbReference type="SAM" id="MobiDB-lite"/>
    </source>
</evidence>
<sequence length="197" mass="20739">MKKLRSFLPYALILSAVVMFMVSCSKDGEPGPAGAQGPAGQNGAQGPAGPKGDTGAKGDTGVANVIYSAWLDVPFAADTQHLPGGVIDTVGWYGQIAVSKLTADMIGKSDVKVYINLNTPASPQVLALPFYGSFSLFNILVPGGIILQSNVRIGTVSVNGTKYQQYRYILIPGGVAARSVIDWNNYDVVKAYLNLVD</sequence>
<dbReference type="PROSITE" id="PS51257">
    <property type="entry name" value="PROKAR_LIPOPROTEIN"/>
    <property type="match status" value="1"/>
</dbReference>
<evidence type="ECO:0000256" key="2">
    <source>
        <dbReference type="SAM" id="SignalP"/>
    </source>
</evidence>
<dbReference type="RefSeq" id="WP_073087756.1">
    <property type="nucleotide sequence ID" value="NZ_FRBL01000016.1"/>
</dbReference>
<protein>
    <recommendedName>
        <fullName evidence="5">Collagen triple helix repeat-containing protein</fullName>
    </recommendedName>
</protein>
<keyword evidence="4" id="KW-1185">Reference proteome</keyword>
<feature type="chain" id="PRO_5012500657" description="Collagen triple helix repeat-containing protein" evidence="2">
    <location>
        <begin position="28"/>
        <end position="197"/>
    </location>
</feature>
<dbReference type="EMBL" id="FRBL01000016">
    <property type="protein sequence ID" value="SHM97727.1"/>
    <property type="molecule type" value="Genomic_DNA"/>
</dbReference>
<reference evidence="3 4" key="1">
    <citation type="submission" date="2016-11" db="EMBL/GenBank/DDBJ databases">
        <authorList>
            <person name="Jaros S."/>
            <person name="Januszkiewicz K."/>
            <person name="Wedrychowicz H."/>
        </authorList>
    </citation>
    <scope>NUCLEOTIDE SEQUENCE [LARGE SCALE GENOMIC DNA]</scope>
    <source>
        <strain evidence="3 4">DSM 27406</strain>
    </source>
</reference>
<organism evidence="3 4">
    <name type="scientific">Chitinophaga jiangningensis</name>
    <dbReference type="NCBI Taxonomy" id="1419482"/>
    <lineage>
        <taxon>Bacteria</taxon>
        <taxon>Pseudomonadati</taxon>
        <taxon>Bacteroidota</taxon>
        <taxon>Chitinophagia</taxon>
        <taxon>Chitinophagales</taxon>
        <taxon>Chitinophagaceae</taxon>
        <taxon>Chitinophaga</taxon>
    </lineage>
</organism>
<feature type="signal peptide" evidence="2">
    <location>
        <begin position="1"/>
        <end position="27"/>
    </location>
</feature>
<gene>
    <name evidence="3" type="ORF">SAMN05444266_11629</name>
</gene>
<dbReference type="AlphaFoldDB" id="A0A1M7N2G7"/>
<dbReference type="STRING" id="1419482.SAMN05444266_11629"/>
<dbReference type="Proteomes" id="UP000184420">
    <property type="component" value="Unassembled WGS sequence"/>
</dbReference>
<keyword evidence="2" id="KW-0732">Signal</keyword>
<feature type="compositionally biased region" description="Low complexity" evidence="1">
    <location>
        <begin position="30"/>
        <end position="51"/>
    </location>
</feature>
<name>A0A1M7N2G7_9BACT</name>
<accession>A0A1M7N2G7</accession>
<evidence type="ECO:0000313" key="4">
    <source>
        <dbReference type="Proteomes" id="UP000184420"/>
    </source>
</evidence>
<evidence type="ECO:0000313" key="3">
    <source>
        <dbReference type="EMBL" id="SHM97727.1"/>
    </source>
</evidence>
<feature type="region of interest" description="Disordered" evidence="1">
    <location>
        <begin position="30"/>
        <end position="55"/>
    </location>
</feature>
<dbReference type="OrthoDB" id="679784at2"/>